<dbReference type="RefSeq" id="WP_110681856.1">
    <property type="nucleotide sequence ID" value="NZ_QJRX01000003.1"/>
</dbReference>
<dbReference type="OrthoDB" id="7065752at2"/>
<accession>A0A2V4L731</accession>
<evidence type="ECO:0000313" key="2">
    <source>
        <dbReference type="Proteomes" id="UP000248146"/>
    </source>
</evidence>
<dbReference type="Proteomes" id="UP000248146">
    <property type="component" value="Unassembled WGS sequence"/>
</dbReference>
<organism evidence="1 2">
    <name type="scientific">Aquipseudomonas alcaligenes</name>
    <name type="common">Pseudomonas alcaligenes</name>
    <dbReference type="NCBI Taxonomy" id="43263"/>
    <lineage>
        <taxon>Bacteria</taxon>
        <taxon>Pseudomonadati</taxon>
        <taxon>Pseudomonadota</taxon>
        <taxon>Gammaproteobacteria</taxon>
        <taxon>Pseudomonadales</taxon>
        <taxon>Pseudomonadaceae</taxon>
        <taxon>Aquipseudomonas</taxon>
    </lineage>
</organism>
<dbReference type="AlphaFoldDB" id="A0A2V4L731"/>
<evidence type="ECO:0000313" key="1">
    <source>
        <dbReference type="EMBL" id="PYC27558.1"/>
    </source>
</evidence>
<proteinExistence type="predicted"/>
<gene>
    <name evidence="1" type="ORF">DMO17_07425</name>
</gene>
<name>A0A2V4L731_AQUAC</name>
<comment type="caution">
    <text evidence="1">The sequence shown here is derived from an EMBL/GenBank/DDBJ whole genome shotgun (WGS) entry which is preliminary data.</text>
</comment>
<reference evidence="1 2" key="1">
    <citation type="submission" date="2018-06" db="EMBL/GenBank/DDBJ databases">
        <title>Pseudomonas diversity within urban Lake Michigan freshwaters.</title>
        <authorList>
            <person name="Batrich M."/>
            <person name="Hatzopoulos T."/>
            <person name="Putonti C."/>
        </authorList>
    </citation>
    <scope>NUCLEOTIDE SEQUENCE [LARGE SCALE GENOMIC DNA]</scope>
    <source>
        <strain evidence="1 2">MB-090714</strain>
    </source>
</reference>
<sequence>MARVRLPRSLGECEIIITKAGSPAIWNRKSGKNRFLLACRNYEEAEKVLQKIRANDGQAAIWL</sequence>
<protein>
    <submittedName>
        <fullName evidence="1">Uncharacterized protein</fullName>
    </submittedName>
</protein>
<dbReference type="EMBL" id="QJRX01000003">
    <property type="protein sequence ID" value="PYC27558.1"/>
    <property type="molecule type" value="Genomic_DNA"/>
</dbReference>